<evidence type="ECO:0000256" key="11">
    <source>
        <dbReference type="ARBA" id="ARBA00022737"/>
    </source>
</evidence>
<dbReference type="PANTHER" id="PTHR12121">
    <property type="entry name" value="CARBON CATABOLITE REPRESSOR PROTEIN 4"/>
    <property type="match status" value="1"/>
</dbReference>
<dbReference type="SUPFAM" id="SSF52058">
    <property type="entry name" value="L domain-like"/>
    <property type="match status" value="1"/>
</dbReference>
<evidence type="ECO:0000259" key="25">
    <source>
        <dbReference type="Pfam" id="PF03372"/>
    </source>
</evidence>
<evidence type="ECO:0000256" key="19">
    <source>
        <dbReference type="ARBA" id="ARBA00023475"/>
    </source>
</evidence>
<evidence type="ECO:0000256" key="22">
    <source>
        <dbReference type="ARBA" id="ARBA00033317"/>
    </source>
</evidence>
<dbReference type="OrthoDB" id="428734at2759"/>
<evidence type="ECO:0000256" key="18">
    <source>
        <dbReference type="ARBA" id="ARBA00023242"/>
    </source>
</evidence>
<evidence type="ECO:0000256" key="21">
    <source>
        <dbReference type="ARBA" id="ARBA00031469"/>
    </source>
</evidence>
<feature type="region of interest" description="Disordered" evidence="24">
    <location>
        <begin position="42"/>
        <end position="131"/>
    </location>
</feature>
<dbReference type="SUPFAM" id="SSF56219">
    <property type="entry name" value="DNase I-like"/>
    <property type="match status" value="1"/>
</dbReference>
<dbReference type="Pfam" id="PF03372">
    <property type="entry name" value="Exo_endo_phos"/>
    <property type="match status" value="1"/>
</dbReference>
<organism evidence="26 27">
    <name type="scientific">Thyridium curvatum</name>
    <dbReference type="NCBI Taxonomy" id="1093900"/>
    <lineage>
        <taxon>Eukaryota</taxon>
        <taxon>Fungi</taxon>
        <taxon>Dikarya</taxon>
        <taxon>Ascomycota</taxon>
        <taxon>Pezizomycotina</taxon>
        <taxon>Sordariomycetes</taxon>
        <taxon>Sordariomycetidae</taxon>
        <taxon>Thyridiales</taxon>
        <taxon>Thyridiaceae</taxon>
        <taxon>Thyridium</taxon>
    </lineage>
</organism>
<evidence type="ECO:0000256" key="10">
    <source>
        <dbReference type="ARBA" id="ARBA00022723"/>
    </source>
</evidence>
<dbReference type="FunCoup" id="A0A507ARR3">
    <property type="interactions" value="421"/>
</dbReference>
<feature type="compositionally biased region" description="Polar residues" evidence="24">
    <location>
        <begin position="61"/>
        <end position="77"/>
    </location>
</feature>
<evidence type="ECO:0000256" key="17">
    <source>
        <dbReference type="ARBA" id="ARBA00023163"/>
    </source>
</evidence>
<gene>
    <name evidence="26" type="ORF">E0L32_009430</name>
</gene>
<keyword evidence="17" id="KW-0804">Transcription</keyword>
<dbReference type="InterPro" id="IPR032675">
    <property type="entry name" value="LRR_dom_sf"/>
</dbReference>
<dbReference type="InterPro" id="IPR036691">
    <property type="entry name" value="Endo/exonu/phosph_ase_sf"/>
</dbReference>
<evidence type="ECO:0000256" key="23">
    <source>
        <dbReference type="ARBA" id="ARBA00045495"/>
    </source>
</evidence>
<keyword evidence="13" id="KW-0269">Exonuclease</keyword>
<dbReference type="GO" id="GO:0003723">
    <property type="term" value="F:RNA binding"/>
    <property type="evidence" value="ECO:0007669"/>
    <property type="project" value="UniProtKB-KW"/>
</dbReference>
<dbReference type="Gene3D" id="3.80.10.10">
    <property type="entry name" value="Ribonuclease Inhibitor"/>
    <property type="match status" value="1"/>
</dbReference>
<evidence type="ECO:0000256" key="24">
    <source>
        <dbReference type="SAM" id="MobiDB-lite"/>
    </source>
</evidence>
<keyword evidence="9" id="KW-0540">Nuclease</keyword>
<reference evidence="26 27" key="1">
    <citation type="submission" date="2019-06" db="EMBL/GenBank/DDBJ databases">
        <title>Draft genome sequence of the filamentous fungus Phialemoniopsis curvata isolated from diesel fuel.</title>
        <authorList>
            <person name="Varaljay V.A."/>
            <person name="Lyon W.J."/>
            <person name="Crouch A.L."/>
            <person name="Drake C.E."/>
            <person name="Hollomon J.M."/>
            <person name="Nadeau L.J."/>
            <person name="Nunn H.S."/>
            <person name="Stevenson B.S."/>
            <person name="Bojanowski C.L."/>
            <person name="Crookes-Goodson W.J."/>
        </authorList>
    </citation>
    <scope>NUCLEOTIDE SEQUENCE [LARGE SCALE GENOMIC DNA]</scope>
    <source>
        <strain evidence="26 27">D216</strain>
    </source>
</reference>
<keyword evidence="10" id="KW-0479">Metal-binding</keyword>
<dbReference type="PANTHER" id="PTHR12121:SF100">
    <property type="entry name" value="POLY(A)-SPECIFIC RIBONUCLEASE"/>
    <property type="match status" value="1"/>
</dbReference>
<dbReference type="AlphaFoldDB" id="A0A507ARR3"/>
<dbReference type="FunFam" id="3.60.10.10:FF:000037">
    <property type="entry name" value="Glucose-repressible alcohol dehydrogenase transcriptional effector"/>
    <property type="match status" value="1"/>
</dbReference>
<dbReference type="GO" id="GO:0004535">
    <property type="term" value="F:poly(A)-specific ribonuclease activity"/>
    <property type="evidence" value="ECO:0007669"/>
    <property type="project" value="UniProtKB-EC"/>
</dbReference>
<comment type="similarity">
    <text evidence="5">Belongs to the CCR4/nocturin family.</text>
</comment>
<evidence type="ECO:0000256" key="3">
    <source>
        <dbReference type="ARBA" id="ARBA00004123"/>
    </source>
</evidence>
<sequence length="760" mass="85258">MADGYRFVQHTNNSFRLQHTSKSSAAANDTYHITSLLNQFLPELPSPSKSPDPGLRGQGSQGMYNQNHQQGHNSRLNGNHAGRGGMPILYNFQQPAAHHQQGHAQHQHGLQQDHASHNTNTSVLGHHSGFSSGVLSNTSPFASSIQNGHTATTRGGQAQQINEHWAEQLRLHKESEAAHAAMVEQNQVNYYARLKAGENKGIGGPALNSDANNAAVDGEIEGVRRPVGIDKSTQRQDWHNLDLSGQGLRALAPALFNYTFLHELYIASNKLTVLPPAIGELRALRLLEASNNQLQELPAELGMCTMLKQLLLFNNRIQDLPTELGFLHRLEVLGVEGNPLNQEMKKKIVEEGTKSLVNWLRERSPVPLPPLERKVITIQEDVSPSLERVKVLSWNILCERYATQAVYGYTPTSALAWDYRRDLILEEIRRRDADILCLQEVTTEAMREDFGPELAKEDYRGIHWPRSKAKTMAEKDAIAVDGCAIFFKQSKYICLDKQLIDFGNIAINRPDMKNQHDIFNRVMPKDNIAILGFFESRQTGARMIVVNAHLAWEGTLNDVKIIQTAIIMEFVTKQAEKYARWPAVKDKRMISIPTGDDEADARKEPMPEPGPSQEYRNNTDIPLFVCGDYNSPADSGVNQLLSTGHLAPDYPDLVNHHYGTFTRDGIEHPFSLRSAYQHLDGTVDALPFTNYTPTFADCIDYIWYSTNTLEVVELVGPPDPQYLKRVPGFPNYHFPSDHIQLVSEFVIKPRKDKKGNNVST</sequence>
<dbReference type="FunFam" id="3.80.10.10:FF:000447">
    <property type="entry name" value="Glucose-repressible alcohol dehydrogenase transcriptional effector"/>
    <property type="match status" value="1"/>
</dbReference>
<evidence type="ECO:0000256" key="13">
    <source>
        <dbReference type="ARBA" id="ARBA00022839"/>
    </source>
</evidence>
<evidence type="ECO:0000256" key="6">
    <source>
        <dbReference type="ARBA" id="ARBA00012161"/>
    </source>
</evidence>
<dbReference type="InterPro" id="IPR005135">
    <property type="entry name" value="Endo/exonuclease/phosphatase"/>
</dbReference>
<evidence type="ECO:0000256" key="7">
    <source>
        <dbReference type="ARBA" id="ARBA00022490"/>
    </source>
</evidence>
<protein>
    <recommendedName>
        <fullName evidence="19">CCR4-Not complex 3'-5'-exoribonuclease subunit Ccr4</fullName>
        <ecNumber evidence="6">3.1.13.4</ecNumber>
    </recommendedName>
    <alternativeName>
        <fullName evidence="20">Carbon catabolite repressor protein 4</fullName>
    </alternativeName>
    <alternativeName>
        <fullName evidence="21">Cytoplasmic deadenylase</fullName>
    </alternativeName>
    <alternativeName>
        <fullName evidence="22">Glucose-repressible alcohol dehydrogenase transcriptional effector</fullName>
    </alternativeName>
</protein>
<comment type="cofactor">
    <cofactor evidence="2">
        <name>Mg(2+)</name>
        <dbReference type="ChEBI" id="CHEBI:18420"/>
    </cofactor>
</comment>
<keyword evidence="8" id="KW-0433">Leucine-rich repeat</keyword>
<comment type="function">
    <text evidence="23">Acts as a catalytic component of the CCR4-NOT core complex, which in the nucleus seems to be a general transcription factor, and in the cytoplasm the major mRNA deadenylase involved in mRNA turnover. Ccr4 has 3'-5' RNase activity with a strong preference for polyadenylated substrates and also low exonuclease activity towards single-stranded DNA.</text>
</comment>
<feature type="compositionally biased region" description="Low complexity" evidence="24">
    <location>
        <begin position="93"/>
        <end position="113"/>
    </location>
</feature>
<dbReference type="GeneID" id="41976877"/>
<dbReference type="Gene3D" id="3.60.10.10">
    <property type="entry name" value="Endonuclease/exonuclease/phosphatase"/>
    <property type="match status" value="1"/>
</dbReference>
<evidence type="ECO:0000256" key="15">
    <source>
        <dbReference type="ARBA" id="ARBA00022884"/>
    </source>
</evidence>
<evidence type="ECO:0000313" key="26">
    <source>
        <dbReference type="EMBL" id="TPX09386.1"/>
    </source>
</evidence>
<dbReference type="EMBL" id="SKBQ01000068">
    <property type="protein sequence ID" value="TPX09386.1"/>
    <property type="molecule type" value="Genomic_DNA"/>
</dbReference>
<keyword evidence="18" id="KW-0539">Nucleus</keyword>
<keyword evidence="12" id="KW-0378">Hydrolase</keyword>
<dbReference type="InParanoid" id="A0A507ARR3"/>
<evidence type="ECO:0000256" key="12">
    <source>
        <dbReference type="ARBA" id="ARBA00022801"/>
    </source>
</evidence>
<evidence type="ECO:0000256" key="8">
    <source>
        <dbReference type="ARBA" id="ARBA00022614"/>
    </source>
</evidence>
<dbReference type="InterPro" id="IPR050410">
    <property type="entry name" value="CCR4/nocturin_mRNA_transcr"/>
</dbReference>
<keyword evidence="16" id="KW-0805">Transcription regulation</keyword>
<comment type="subcellular location">
    <subcellularLocation>
        <location evidence="4">Cytoplasm</location>
    </subcellularLocation>
    <subcellularLocation>
        <location evidence="3">Nucleus</location>
    </subcellularLocation>
</comment>
<evidence type="ECO:0000256" key="16">
    <source>
        <dbReference type="ARBA" id="ARBA00023015"/>
    </source>
</evidence>
<feature type="compositionally biased region" description="Polar residues" evidence="24">
    <location>
        <begin position="117"/>
        <end position="131"/>
    </location>
</feature>
<dbReference type="Proteomes" id="UP000319257">
    <property type="component" value="Unassembled WGS sequence"/>
</dbReference>
<evidence type="ECO:0000313" key="27">
    <source>
        <dbReference type="Proteomes" id="UP000319257"/>
    </source>
</evidence>
<evidence type="ECO:0000256" key="1">
    <source>
        <dbReference type="ARBA" id="ARBA00001663"/>
    </source>
</evidence>
<keyword evidence="15" id="KW-0694">RNA-binding</keyword>
<accession>A0A507ARR3</accession>
<evidence type="ECO:0000256" key="20">
    <source>
        <dbReference type="ARBA" id="ARBA00030493"/>
    </source>
</evidence>
<evidence type="ECO:0000256" key="9">
    <source>
        <dbReference type="ARBA" id="ARBA00022722"/>
    </source>
</evidence>
<dbReference type="EC" id="3.1.13.4" evidence="6"/>
<dbReference type="GO" id="GO:0005634">
    <property type="term" value="C:nucleus"/>
    <property type="evidence" value="ECO:0007669"/>
    <property type="project" value="UniProtKB-SubCell"/>
</dbReference>
<keyword evidence="14" id="KW-0460">Magnesium</keyword>
<keyword evidence="7" id="KW-0963">Cytoplasm</keyword>
<dbReference type="RefSeq" id="XP_030991097.1">
    <property type="nucleotide sequence ID" value="XM_031144394.1"/>
</dbReference>
<evidence type="ECO:0000256" key="14">
    <source>
        <dbReference type="ARBA" id="ARBA00022842"/>
    </source>
</evidence>
<keyword evidence="27" id="KW-1185">Reference proteome</keyword>
<evidence type="ECO:0000256" key="4">
    <source>
        <dbReference type="ARBA" id="ARBA00004496"/>
    </source>
</evidence>
<comment type="caution">
    <text evidence="26">The sequence shown here is derived from an EMBL/GenBank/DDBJ whole genome shotgun (WGS) entry which is preliminary data.</text>
</comment>
<feature type="domain" description="Endonuclease/exonuclease/phosphatase" evidence="25">
    <location>
        <begin position="392"/>
        <end position="738"/>
    </location>
</feature>
<name>A0A507ARR3_9PEZI</name>
<dbReference type="STRING" id="1093900.A0A507ARR3"/>
<comment type="catalytic activity">
    <reaction evidence="1">
        <text>Exonucleolytic cleavage of poly(A) to 5'-AMP.</text>
        <dbReference type="EC" id="3.1.13.4"/>
    </reaction>
</comment>
<keyword evidence="11" id="KW-0677">Repeat</keyword>
<dbReference type="GO" id="GO:0005737">
    <property type="term" value="C:cytoplasm"/>
    <property type="evidence" value="ECO:0007669"/>
    <property type="project" value="UniProtKB-SubCell"/>
</dbReference>
<dbReference type="CDD" id="cd09097">
    <property type="entry name" value="Deadenylase_CCR4"/>
    <property type="match status" value="1"/>
</dbReference>
<proteinExistence type="inferred from homology"/>
<dbReference type="GO" id="GO:0046872">
    <property type="term" value="F:metal ion binding"/>
    <property type="evidence" value="ECO:0007669"/>
    <property type="project" value="UniProtKB-KW"/>
</dbReference>
<feature type="region of interest" description="Disordered" evidence="24">
    <location>
        <begin position="595"/>
        <end position="614"/>
    </location>
</feature>
<evidence type="ECO:0000256" key="2">
    <source>
        <dbReference type="ARBA" id="ARBA00001946"/>
    </source>
</evidence>
<evidence type="ECO:0000256" key="5">
    <source>
        <dbReference type="ARBA" id="ARBA00010774"/>
    </source>
</evidence>